<feature type="compositionally biased region" description="Low complexity" evidence="1">
    <location>
        <begin position="1"/>
        <end position="19"/>
    </location>
</feature>
<dbReference type="Proteomes" id="UP000765509">
    <property type="component" value="Unassembled WGS sequence"/>
</dbReference>
<reference evidence="2" key="1">
    <citation type="submission" date="2021-03" db="EMBL/GenBank/DDBJ databases">
        <title>Draft genome sequence of rust myrtle Austropuccinia psidii MF-1, a brazilian biotype.</title>
        <authorList>
            <person name="Quecine M.C."/>
            <person name="Pachon D.M.R."/>
            <person name="Bonatelli M.L."/>
            <person name="Correr F.H."/>
            <person name="Franceschini L.M."/>
            <person name="Leite T.F."/>
            <person name="Margarido G.R.A."/>
            <person name="Almeida C.A."/>
            <person name="Ferrarezi J.A."/>
            <person name="Labate C.A."/>
        </authorList>
    </citation>
    <scope>NUCLEOTIDE SEQUENCE</scope>
    <source>
        <strain evidence="2">MF-1</strain>
    </source>
</reference>
<organism evidence="2 3">
    <name type="scientific">Austropuccinia psidii MF-1</name>
    <dbReference type="NCBI Taxonomy" id="1389203"/>
    <lineage>
        <taxon>Eukaryota</taxon>
        <taxon>Fungi</taxon>
        <taxon>Dikarya</taxon>
        <taxon>Basidiomycota</taxon>
        <taxon>Pucciniomycotina</taxon>
        <taxon>Pucciniomycetes</taxon>
        <taxon>Pucciniales</taxon>
        <taxon>Sphaerophragmiaceae</taxon>
        <taxon>Austropuccinia</taxon>
    </lineage>
</organism>
<feature type="region of interest" description="Disordered" evidence="1">
    <location>
        <begin position="1"/>
        <end position="28"/>
    </location>
</feature>
<proteinExistence type="predicted"/>
<accession>A0A9Q3JUL6</accession>
<evidence type="ECO:0000256" key="1">
    <source>
        <dbReference type="SAM" id="MobiDB-lite"/>
    </source>
</evidence>
<gene>
    <name evidence="2" type="ORF">O181_108076</name>
</gene>
<sequence>SSIRVSISDSEASESSIEIQTSPSPRGLITKEPFKEVEVITPSNQMDLDQEIPVTNQKDKKWRMPELPPVPKDLNHFQQATVELYKSQYKNCFMAAKQKEWELLPSLWIGTMNSYLKVKKVMGPEKKEELLKDWTPMSCKGQVQKIKAWLKNKSMLSEDQKKKLAQGNNNSPVEAPKASTSKNPPQQVPNKPKKTPKTIQKGKKKEKGKAKPKWNKPYPQNYRIPKKERTAMDNLSNMARTLMEFKNKEEERLNQSFSNK</sequence>
<dbReference type="AlphaFoldDB" id="A0A9Q3JUL6"/>
<protein>
    <submittedName>
        <fullName evidence="2">Uncharacterized protein</fullName>
    </submittedName>
</protein>
<feature type="compositionally biased region" description="Basic residues" evidence="1">
    <location>
        <begin position="191"/>
        <end position="214"/>
    </location>
</feature>
<comment type="caution">
    <text evidence="2">The sequence shown here is derived from an EMBL/GenBank/DDBJ whole genome shotgun (WGS) entry which is preliminary data.</text>
</comment>
<name>A0A9Q3JUL6_9BASI</name>
<dbReference type="EMBL" id="AVOT02082497">
    <property type="protein sequence ID" value="MBW0568361.1"/>
    <property type="molecule type" value="Genomic_DNA"/>
</dbReference>
<feature type="non-terminal residue" evidence="2">
    <location>
        <position position="1"/>
    </location>
</feature>
<evidence type="ECO:0000313" key="3">
    <source>
        <dbReference type="Proteomes" id="UP000765509"/>
    </source>
</evidence>
<evidence type="ECO:0000313" key="2">
    <source>
        <dbReference type="EMBL" id="MBW0568361.1"/>
    </source>
</evidence>
<keyword evidence="3" id="KW-1185">Reference proteome</keyword>
<feature type="region of interest" description="Disordered" evidence="1">
    <location>
        <begin position="157"/>
        <end position="227"/>
    </location>
</feature>